<sequence length="231" mass="25945">MFDELYGSTFFLKLYLLAGYHQIRLQEGAIAKTAFRTHDGHYEFLDHILHLRTVFDTLLANQLVAKLSKCVFGQSVVGYLGHLISAKGMAMDPEKITSIQQWPTPTNVKEVRGFLGLSGDPLRYAKGPGLGLGSTRRIAGEFEFPKYIMVREASFEPSRRYVKAKAGFSLGNPLLKNKKLGESFGRPTSLPYLLYQLYYSIPAFLNLHKLLINHHLSVLEALEGSHMILVA</sequence>
<protein>
    <submittedName>
        <fullName evidence="1">Uncharacterized protein</fullName>
    </submittedName>
</protein>
<reference evidence="1 2" key="1">
    <citation type="submission" date="2019-05" db="EMBL/GenBank/DDBJ databases">
        <title>Mikania micrantha, genome provides insights into the molecular mechanism of rapid growth.</title>
        <authorList>
            <person name="Liu B."/>
        </authorList>
    </citation>
    <scope>NUCLEOTIDE SEQUENCE [LARGE SCALE GENOMIC DNA]</scope>
    <source>
        <strain evidence="1">NLD-2019</strain>
        <tissue evidence="1">Leaf</tissue>
    </source>
</reference>
<dbReference type="PANTHER" id="PTHR37984">
    <property type="entry name" value="PROTEIN CBG26694"/>
    <property type="match status" value="1"/>
</dbReference>
<dbReference type="PANTHER" id="PTHR37984:SF5">
    <property type="entry name" value="PROTEIN NYNRIN-LIKE"/>
    <property type="match status" value="1"/>
</dbReference>
<dbReference type="Gene3D" id="3.10.10.10">
    <property type="entry name" value="HIV Type 1 Reverse Transcriptase, subunit A, domain 1"/>
    <property type="match status" value="1"/>
</dbReference>
<dbReference type="Proteomes" id="UP000326396">
    <property type="component" value="Linkage Group LG16"/>
</dbReference>
<evidence type="ECO:0000313" key="1">
    <source>
        <dbReference type="EMBL" id="KAD5507396.1"/>
    </source>
</evidence>
<dbReference type="EMBL" id="SZYD01000008">
    <property type="protein sequence ID" value="KAD5507396.1"/>
    <property type="molecule type" value="Genomic_DNA"/>
</dbReference>
<accession>A0A5N6NUM9</accession>
<dbReference type="InterPro" id="IPR050951">
    <property type="entry name" value="Retrovirus_Pol_polyprotein"/>
</dbReference>
<dbReference type="SUPFAM" id="SSF56672">
    <property type="entry name" value="DNA/RNA polymerases"/>
    <property type="match status" value="1"/>
</dbReference>
<gene>
    <name evidence="1" type="ORF">E3N88_15099</name>
</gene>
<dbReference type="Gene3D" id="3.30.70.270">
    <property type="match status" value="3"/>
</dbReference>
<dbReference type="InterPro" id="IPR043502">
    <property type="entry name" value="DNA/RNA_pol_sf"/>
</dbReference>
<comment type="caution">
    <text evidence="1">The sequence shown here is derived from an EMBL/GenBank/DDBJ whole genome shotgun (WGS) entry which is preliminary data.</text>
</comment>
<evidence type="ECO:0000313" key="2">
    <source>
        <dbReference type="Proteomes" id="UP000326396"/>
    </source>
</evidence>
<keyword evidence="2" id="KW-1185">Reference proteome</keyword>
<dbReference type="AlphaFoldDB" id="A0A5N6NUM9"/>
<name>A0A5N6NUM9_9ASTR</name>
<dbReference type="InterPro" id="IPR043128">
    <property type="entry name" value="Rev_trsase/Diguanyl_cyclase"/>
</dbReference>
<proteinExistence type="predicted"/>
<dbReference type="OrthoDB" id="1734625at2759"/>
<organism evidence="1 2">
    <name type="scientific">Mikania micrantha</name>
    <name type="common">bitter vine</name>
    <dbReference type="NCBI Taxonomy" id="192012"/>
    <lineage>
        <taxon>Eukaryota</taxon>
        <taxon>Viridiplantae</taxon>
        <taxon>Streptophyta</taxon>
        <taxon>Embryophyta</taxon>
        <taxon>Tracheophyta</taxon>
        <taxon>Spermatophyta</taxon>
        <taxon>Magnoliopsida</taxon>
        <taxon>eudicotyledons</taxon>
        <taxon>Gunneridae</taxon>
        <taxon>Pentapetalae</taxon>
        <taxon>asterids</taxon>
        <taxon>campanulids</taxon>
        <taxon>Asterales</taxon>
        <taxon>Asteraceae</taxon>
        <taxon>Asteroideae</taxon>
        <taxon>Heliantheae alliance</taxon>
        <taxon>Eupatorieae</taxon>
        <taxon>Mikania</taxon>
    </lineage>
</organism>